<dbReference type="Pfam" id="PF14360">
    <property type="entry name" value="PAP2_C"/>
    <property type="match status" value="1"/>
</dbReference>
<feature type="transmembrane region" description="Helical" evidence="9">
    <location>
        <begin position="131"/>
        <end position="152"/>
    </location>
</feature>
<dbReference type="FunCoup" id="G0N4T3">
    <property type="interactions" value="14"/>
</dbReference>
<dbReference type="AlphaFoldDB" id="G0N4T3"/>
<comment type="subcellular location">
    <subcellularLocation>
        <location evidence="1">Membrane</location>
        <topology evidence="1">Multi-pass membrane protein</topology>
    </subcellularLocation>
</comment>
<keyword evidence="6 9" id="KW-1133">Transmembrane helix</keyword>
<dbReference type="GO" id="GO:0033188">
    <property type="term" value="F:sphingomyelin synthase activity"/>
    <property type="evidence" value="ECO:0007669"/>
    <property type="project" value="TreeGrafter"/>
</dbReference>
<dbReference type="HOGENOM" id="CLU_027104_0_2_1"/>
<organism evidence="12">
    <name type="scientific">Caenorhabditis brenneri</name>
    <name type="common">Nematode worm</name>
    <dbReference type="NCBI Taxonomy" id="135651"/>
    <lineage>
        <taxon>Eukaryota</taxon>
        <taxon>Metazoa</taxon>
        <taxon>Ecdysozoa</taxon>
        <taxon>Nematoda</taxon>
        <taxon>Chromadorea</taxon>
        <taxon>Rhabditida</taxon>
        <taxon>Rhabditina</taxon>
        <taxon>Rhabditomorpha</taxon>
        <taxon>Rhabditoidea</taxon>
        <taxon>Rhabditidae</taxon>
        <taxon>Peloderinae</taxon>
        <taxon>Caenorhabditis</taxon>
    </lineage>
</organism>
<dbReference type="Proteomes" id="UP000008068">
    <property type="component" value="Unassembled WGS sequence"/>
</dbReference>
<evidence type="ECO:0000256" key="1">
    <source>
        <dbReference type="ARBA" id="ARBA00004141"/>
    </source>
</evidence>
<dbReference type="GO" id="GO:0006686">
    <property type="term" value="P:sphingomyelin biosynthetic process"/>
    <property type="evidence" value="ECO:0007669"/>
    <property type="project" value="TreeGrafter"/>
</dbReference>
<proteinExistence type="inferred from homology"/>
<accession>G0N4T3</accession>
<dbReference type="GO" id="GO:0005886">
    <property type="term" value="C:plasma membrane"/>
    <property type="evidence" value="ECO:0007669"/>
    <property type="project" value="TreeGrafter"/>
</dbReference>
<dbReference type="GO" id="GO:0047493">
    <property type="term" value="F:ceramide cholinephosphotransferase activity"/>
    <property type="evidence" value="ECO:0007669"/>
    <property type="project" value="TreeGrafter"/>
</dbReference>
<gene>
    <name evidence="11" type="ORF">CAEBREN_12826</name>
</gene>
<feature type="transmembrane region" description="Helical" evidence="9">
    <location>
        <begin position="224"/>
        <end position="241"/>
    </location>
</feature>
<evidence type="ECO:0000256" key="8">
    <source>
        <dbReference type="ARBA" id="ARBA00023136"/>
    </source>
</evidence>
<evidence type="ECO:0000256" key="7">
    <source>
        <dbReference type="ARBA" id="ARBA00023098"/>
    </source>
</evidence>
<comment type="similarity">
    <text evidence="2">Belongs to the sphingomyelin synthase family.</text>
</comment>
<evidence type="ECO:0000256" key="2">
    <source>
        <dbReference type="ARBA" id="ARBA00005441"/>
    </source>
</evidence>
<keyword evidence="7" id="KW-0443">Lipid metabolism</keyword>
<evidence type="ECO:0000259" key="10">
    <source>
        <dbReference type="Pfam" id="PF14360"/>
    </source>
</evidence>
<protein>
    <recommendedName>
        <fullName evidence="10">Sphingomyelin synthase-like domain-containing protein</fullName>
    </recommendedName>
</protein>
<dbReference type="OrthoDB" id="422827at2759"/>
<feature type="transmembrane region" description="Helical" evidence="9">
    <location>
        <begin position="54"/>
        <end position="74"/>
    </location>
</feature>
<name>G0N4T3_CAEBE</name>
<keyword evidence="5" id="KW-0746">Sphingolipid metabolism</keyword>
<dbReference type="STRING" id="135651.G0N4T3"/>
<evidence type="ECO:0000256" key="9">
    <source>
        <dbReference type="SAM" id="Phobius"/>
    </source>
</evidence>
<sequence>MKKDAENETLLHAYEHDEKSSKYFVKPDSRYPIDDDLDTKTDGKQIAVSKWPTIVATVMVGVGWLSNEVALAWVHERVPYDYHPLPDLFFSHFPEIRGAIRIAEYIMIILLVSALLVMFTHQHRWIVIRRTFFCIAMAYCFRALCVTIFQVPVPSVNTYCAPKSNSSFELVAGRVVKMFWSAGIEQLRPRELCGDLIVSGHTLTIFTAFLVFKTYAPPRIQPLSHVYHILAFTALFSILLARKHYMIDIVLGYTVSTRIFMEYHALAASYHNGTFETNPLAWSWWSFLIPYFESDAPSNFHNHLLLYNRSTARIGAKNVSIKKRSFE</sequence>
<keyword evidence="4 9" id="KW-0812">Transmembrane</keyword>
<dbReference type="InterPro" id="IPR045221">
    <property type="entry name" value="Sphingomyelin_synth-like"/>
</dbReference>
<dbReference type="PANTHER" id="PTHR21290">
    <property type="entry name" value="SPHINGOMYELIN SYNTHETASE"/>
    <property type="match status" value="1"/>
</dbReference>
<evidence type="ECO:0000256" key="4">
    <source>
        <dbReference type="ARBA" id="ARBA00022692"/>
    </source>
</evidence>
<keyword evidence="8 9" id="KW-0472">Membrane</keyword>
<keyword evidence="12" id="KW-1185">Reference proteome</keyword>
<feature type="domain" description="Sphingomyelin synthase-like" evidence="10">
    <location>
        <begin position="193"/>
        <end position="265"/>
    </location>
</feature>
<dbReference type="OMA" id="VALAWIH"/>
<evidence type="ECO:0000256" key="6">
    <source>
        <dbReference type="ARBA" id="ARBA00022989"/>
    </source>
</evidence>
<evidence type="ECO:0000256" key="3">
    <source>
        <dbReference type="ARBA" id="ARBA00022679"/>
    </source>
</evidence>
<keyword evidence="3" id="KW-0808">Transferase</keyword>
<dbReference type="GO" id="GO:0005789">
    <property type="term" value="C:endoplasmic reticulum membrane"/>
    <property type="evidence" value="ECO:0007669"/>
    <property type="project" value="TreeGrafter"/>
</dbReference>
<evidence type="ECO:0000256" key="5">
    <source>
        <dbReference type="ARBA" id="ARBA00022919"/>
    </source>
</evidence>
<evidence type="ECO:0000313" key="12">
    <source>
        <dbReference type="Proteomes" id="UP000008068"/>
    </source>
</evidence>
<feature type="transmembrane region" description="Helical" evidence="9">
    <location>
        <begin position="98"/>
        <end position="119"/>
    </location>
</feature>
<dbReference type="eggNOG" id="KOG3058">
    <property type="taxonomic scope" value="Eukaryota"/>
</dbReference>
<dbReference type="PANTHER" id="PTHR21290:SF4">
    <property type="entry name" value="SPHINGOMYELIN SYNTHASE-RELATED 2"/>
    <property type="match status" value="1"/>
</dbReference>
<dbReference type="EMBL" id="GL379838">
    <property type="protein sequence ID" value="EGT52689.1"/>
    <property type="molecule type" value="Genomic_DNA"/>
</dbReference>
<dbReference type="GO" id="GO:0046513">
    <property type="term" value="P:ceramide biosynthetic process"/>
    <property type="evidence" value="ECO:0007669"/>
    <property type="project" value="TreeGrafter"/>
</dbReference>
<reference evidence="12" key="1">
    <citation type="submission" date="2011-07" db="EMBL/GenBank/DDBJ databases">
        <authorList>
            <consortium name="Caenorhabditis brenneri Sequencing and Analysis Consortium"/>
            <person name="Wilson R.K."/>
        </authorList>
    </citation>
    <scope>NUCLEOTIDE SEQUENCE [LARGE SCALE GENOMIC DNA]</scope>
    <source>
        <strain evidence="12">PB2801</strain>
    </source>
</reference>
<dbReference type="InterPro" id="IPR025749">
    <property type="entry name" value="Sphingomyelin_synth-like_dom"/>
</dbReference>
<dbReference type="InParanoid" id="G0N4T3"/>
<evidence type="ECO:0000313" key="11">
    <source>
        <dbReference type="EMBL" id="EGT52689.1"/>
    </source>
</evidence>
<dbReference type="GO" id="GO:0000139">
    <property type="term" value="C:Golgi membrane"/>
    <property type="evidence" value="ECO:0007669"/>
    <property type="project" value="TreeGrafter"/>
</dbReference>